<keyword evidence="6 9" id="KW-0823">Tryptophan catabolism</keyword>
<dbReference type="InterPro" id="IPR017484">
    <property type="entry name" value="Kynurenine_formamidase_bac"/>
</dbReference>
<feature type="binding site" evidence="9">
    <location>
        <position position="51"/>
    </location>
    <ligand>
        <name>Zn(2+)</name>
        <dbReference type="ChEBI" id="CHEBI:29105"/>
        <label>1</label>
    </ligand>
</feature>
<dbReference type="AlphaFoldDB" id="A0A1G8R2S4"/>
<dbReference type="PANTHER" id="PTHR31118:SF32">
    <property type="entry name" value="KYNURENINE FORMAMIDASE"/>
    <property type="match status" value="1"/>
</dbReference>
<evidence type="ECO:0000256" key="2">
    <source>
        <dbReference type="ARBA" id="ARBA00011738"/>
    </source>
</evidence>
<dbReference type="FunFam" id="3.50.30.50:FF:000001">
    <property type="entry name" value="Kynurenine formamidase"/>
    <property type="match status" value="1"/>
</dbReference>
<comment type="function">
    <text evidence="1 9">Catalyzes the hydrolysis of N-formyl-L-kynurenine to L-kynurenine, the second step in the kynurenine pathway of tryptophan degradation.</text>
</comment>
<keyword evidence="11" id="KW-1185">Reference proteome</keyword>
<dbReference type="GO" id="GO:0019441">
    <property type="term" value="P:L-tryptophan catabolic process to kynurenine"/>
    <property type="evidence" value="ECO:0007669"/>
    <property type="project" value="UniProtKB-UniRule"/>
</dbReference>
<comment type="similarity">
    <text evidence="9">Belongs to the Cyclase 1 superfamily. KynB family.</text>
</comment>
<feature type="binding site" evidence="9">
    <location>
        <position position="170"/>
    </location>
    <ligand>
        <name>Zn(2+)</name>
        <dbReference type="ChEBI" id="CHEBI:29105"/>
        <label>1</label>
    </ligand>
</feature>
<dbReference type="GO" id="GO:0004061">
    <property type="term" value="F:arylformamidase activity"/>
    <property type="evidence" value="ECO:0007669"/>
    <property type="project" value="UniProtKB-UniRule"/>
</dbReference>
<evidence type="ECO:0000256" key="4">
    <source>
        <dbReference type="ARBA" id="ARBA00022801"/>
    </source>
</evidence>
<dbReference type="STRING" id="86666.SAMN04490247_0786"/>
<evidence type="ECO:0000313" key="10">
    <source>
        <dbReference type="EMBL" id="SDJ11286.1"/>
    </source>
</evidence>
<dbReference type="EC" id="3.5.1.9" evidence="9"/>
<dbReference type="GO" id="GO:0008270">
    <property type="term" value="F:zinc ion binding"/>
    <property type="evidence" value="ECO:0007669"/>
    <property type="project" value="UniProtKB-UniRule"/>
</dbReference>
<feature type="binding site" evidence="9">
    <location>
        <position position="158"/>
    </location>
    <ligand>
        <name>Zn(2+)</name>
        <dbReference type="ChEBI" id="CHEBI:29105"/>
        <label>2</label>
    </ligand>
</feature>
<sequence length="209" mass="22882">MTWIDISQPMNERIATWPEDTPFSYRRAVTKEESGSVNIGDITMSVHTGTHIDAPFHFDDEGKRVLDLDVNVYIGRAEVVDCRGYTSIGPEAFEGIDLSGIGRVLVKTDASTDPADFPVEAPYLTPELAPFLEERDIRLIGVDVPSVDPMESETLEAHHALFAHGVHILENAVLADIEPGTYELCALPLALEEADGSPVRAVLKQVGKE</sequence>
<feature type="binding site" evidence="9">
    <location>
        <position position="53"/>
    </location>
    <ligand>
        <name>Zn(2+)</name>
        <dbReference type="ChEBI" id="CHEBI:29105"/>
        <label>1</label>
    </ligand>
</feature>
<dbReference type="Gene3D" id="3.50.30.50">
    <property type="entry name" value="Putative cyclase"/>
    <property type="match status" value="1"/>
</dbReference>
<evidence type="ECO:0000256" key="3">
    <source>
        <dbReference type="ARBA" id="ARBA00022723"/>
    </source>
</evidence>
<protein>
    <recommendedName>
        <fullName evidence="9">Kynurenine formamidase</fullName>
        <shortName evidence="9">KFA</shortName>
        <shortName evidence="9">KFase</shortName>
        <ecNumber evidence="9">3.5.1.9</ecNumber>
    </recommendedName>
    <alternativeName>
        <fullName evidence="9">Arylformamidase</fullName>
    </alternativeName>
    <alternativeName>
        <fullName evidence="9">N-formylkynurenine formamidase</fullName>
        <shortName evidence="9">FKF</shortName>
    </alternativeName>
</protein>
<gene>
    <name evidence="9" type="primary">kynB</name>
    <name evidence="10" type="ORF">SAMN04490247_0786</name>
</gene>
<comment type="cofactor">
    <cofactor evidence="9">
        <name>Zn(2+)</name>
        <dbReference type="ChEBI" id="CHEBI:29105"/>
    </cofactor>
    <text evidence="9">Binds 2 zinc ions per subunit.</text>
</comment>
<evidence type="ECO:0000256" key="7">
    <source>
        <dbReference type="ARBA" id="ARBA00048496"/>
    </source>
</evidence>
<evidence type="ECO:0000256" key="9">
    <source>
        <dbReference type="HAMAP-Rule" id="MF_01969"/>
    </source>
</evidence>
<keyword evidence="4 9" id="KW-0378">Hydrolase</keyword>
<dbReference type="InterPro" id="IPR037175">
    <property type="entry name" value="KFase_sf"/>
</dbReference>
<dbReference type="NCBIfam" id="TIGR03035">
    <property type="entry name" value="trp_arylform"/>
    <property type="match status" value="1"/>
</dbReference>
<dbReference type="EMBL" id="FNEV01000002">
    <property type="protein sequence ID" value="SDJ11286.1"/>
    <property type="molecule type" value="Genomic_DNA"/>
</dbReference>
<evidence type="ECO:0000256" key="5">
    <source>
        <dbReference type="ARBA" id="ARBA00022833"/>
    </source>
</evidence>
<comment type="subunit">
    <text evidence="2 9">Homodimer.</text>
</comment>
<feature type="binding site" evidence="9">
    <location>
        <position position="17"/>
    </location>
    <ligand>
        <name>substrate</name>
    </ligand>
</feature>
<dbReference type="Proteomes" id="UP000199225">
    <property type="component" value="Unassembled WGS sequence"/>
</dbReference>
<dbReference type="GO" id="GO:0004328">
    <property type="term" value="F:formamidase activity"/>
    <property type="evidence" value="ECO:0007669"/>
    <property type="project" value="InterPro"/>
</dbReference>
<comment type="pathway">
    <text evidence="8 9">Amino-acid degradation; L-tryptophan degradation via kynurenine pathway; L-kynurenine from L-tryptophan: step 2/2.</text>
</comment>
<reference evidence="11" key="1">
    <citation type="submission" date="2016-10" db="EMBL/GenBank/DDBJ databases">
        <authorList>
            <person name="Varghese N."/>
            <person name="Submissions S."/>
        </authorList>
    </citation>
    <scope>NUCLEOTIDE SEQUENCE [LARGE SCALE GENOMIC DNA]</scope>
    <source>
        <strain evidence="11">DSM 4771</strain>
    </source>
</reference>
<comment type="catalytic activity">
    <reaction evidence="7 9">
        <text>N-formyl-L-kynurenine + H2O = L-kynurenine + formate + H(+)</text>
        <dbReference type="Rhea" id="RHEA:13009"/>
        <dbReference type="ChEBI" id="CHEBI:15377"/>
        <dbReference type="ChEBI" id="CHEBI:15378"/>
        <dbReference type="ChEBI" id="CHEBI:15740"/>
        <dbReference type="ChEBI" id="CHEBI:57959"/>
        <dbReference type="ChEBI" id="CHEBI:58629"/>
        <dbReference type="EC" id="3.5.1.9"/>
    </reaction>
</comment>
<dbReference type="RefSeq" id="WP_093192295.1">
    <property type="nucleotide sequence ID" value="NZ_FNEV01000002.1"/>
</dbReference>
<evidence type="ECO:0000256" key="8">
    <source>
        <dbReference type="ARBA" id="ARBA00060547"/>
    </source>
</evidence>
<feature type="binding site" evidence="9">
    <location>
        <position position="47"/>
    </location>
    <ligand>
        <name>Zn(2+)</name>
        <dbReference type="ChEBI" id="CHEBI:29105"/>
        <label>1</label>
    </ligand>
</feature>
<feature type="binding site" evidence="9">
    <location>
        <position position="170"/>
    </location>
    <ligand>
        <name>Zn(2+)</name>
        <dbReference type="ChEBI" id="CHEBI:29105"/>
        <label>2</label>
    </ligand>
</feature>
<proteinExistence type="inferred from homology"/>
<dbReference type="Pfam" id="PF04199">
    <property type="entry name" value="Cyclase"/>
    <property type="match status" value="1"/>
</dbReference>
<name>A0A1G8R2S4_9BACI</name>
<organism evidence="10 11">
    <name type="scientific">Salimicrobium halophilum</name>
    <dbReference type="NCBI Taxonomy" id="86666"/>
    <lineage>
        <taxon>Bacteria</taxon>
        <taxon>Bacillati</taxon>
        <taxon>Bacillota</taxon>
        <taxon>Bacilli</taxon>
        <taxon>Bacillales</taxon>
        <taxon>Bacillaceae</taxon>
        <taxon>Salimicrobium</taxon>
    </lineage>
</organism>
<accession>A0A1G8R2S4</accession>
<dbReference type="UniPathway" id="UPA00333">
    <property type="reaction ID" value="UER00454"/>
</dbReference>
<evidence type="ECO:0000256" key="6">
    <source>
        <dbReference type="ARBA" id="ARBA00023079"/>
    </source>
</evidence>
<dbReference type="OrthoDB" id="9796085at2"/>
<evidence type="ECO:0000256" key="1">
    <source>
        <dbReference type="ARBA" id="ARBA00002204"/>
    </source>
</evidence>
<dbReference type="HAMAP" id="MF_01969">
    <property type="entry name" value="KynB"/>
    <property type="match status" value="1"/>
</dbReference>
<dbReference type="PANTHER" id="PTHR31118">
    <property type="entry name" value="CYCLASE-LIKE PROTEIN 2"/>
    <property type="match status" value="1"/>
</dbReference>
<keyword evidence="3 9" id="KW-0479">Metal-binding</keyword>
<feature type="binding site" evidence="9">
    <location>
        <position position="53"/>
    </location>
    <ligand>
        <name>Zn(2+)</name>
        <dbReference type="ChEBI" id="CHEBI:29105"/>
        <label>2</label>
    </ligand>
</feature>
<dbReference type="InterPro" id="IPR007325">
    <property type="entry name" value="KFase/CYL"/>
</dbReference>
<feature type="active site" description="Proton donor/acceptor" evidence="9">
    <location>
        <position position="57"/>
    </location>
</feature>
<evidence type="ECO:0000313" key="11">
    <source>
        <dbReference type="Proteomes" id="UP000199225"/>
    </source>
</evidence>
<dbReference type="SUPFAM" id="SSF102198">
    <property type="entry name" value="Putative cyclase"/>
    <property type="match status" value="1"/>
</dbReference>
<keyword evidence="5 9" id="KW-0862">Zinc</keyword>